<dbReference type="AlphaFoldDB" id="A0AAV7GR55"/>
<feature type="region of interest" description="Disordered" evidence="1">
    <location>
        <begin position="53"/>
        <end position="76"/>
    </location>
</feature>
<proteinExistence type="predicted"/>
<keyword evidence="3" id="KW-1185">Reference proteome</keyword>
<evidence type="ECO:0000313" key="3">
    <source>
        <dbReference type="Proteomes" id="UP000775213"/>
    </source>
</evidence>
<comment type="caution">
    <text evidence="2">The sequence shown here is derived from an EMBL/GenBank/DDBJ whole genome shotgun (WGS) entry which is preliminary data.</text>
</comment>
<reference evidence="2 3" key="1">
    <citation type="journal article" date="2021" name="Hortic Res">
        <title>Chromosome-scale assembly of the Dendrobium chrysotoxum genome enhances the understanding of orchid evolution.</title>
        <authorList>
            <person name="Zhang Y."/>
            <person name="Zhang G.Q."/>
            <person name="Zhang D."/>
            <person name="Liu X.D."/>
            <person name="Xu X.Y."/>
            <person name="Sun W.H."/>
            <person name="Yu X."/>
            <person name="Zhu X."/>
            <person name="Wang Z.W."/>
            <person name="Zhao X."/>
            <person name="Zhong W.Y."/>
            <person name="Chen H."/>
            <person name="Yin W.L."/>
            <person name="Huang T."/>
            <person name="Niu S.C."/>
            <person name="Liu Z.J."/>
        </authorList>
    </citation>
    <scope>NUCLEOTIDE SEQUENCE [LARGE SCALE GENOMIC DNA]</scope>
    <source>
        <strain evidence="2">Lindl</strain>
    </source>
</reference>
<dbReference type="Proteomes" id="UP000775213">
    <property type="component" value="Unassembled WGS sequence"/>
</dbReference>
<accession>A0AAV7GR55</accession>
<name>A0AAV7GR55_DENCH</name>
<protein>
    <submittedName>
        <fullName evidence="2">Uncharacterized protein</fullName>
    </submittedName>
</protein>
<evidence type="ECO:0000256" key="1">
    <source>
        <dbReference type="SAM" id="MobiDB-lite"/>
    </source>
</evidence>
<sequence>MLYEAKFTSLAMYAPHLTLTFFELVEQISLIEIDLTSPTSRYEMGSRYEIGSRYDVNTSRRRDKTSRDRDKDSDKKSYYNDLRGSRLIVSTIGYGKCIHFGDDIWVNTTYRLDDVFIVDSRDIRYQIAFREDLEEKLILV</sequence>
<organism evidence="2 3">
    <name type="scientific">Dendrobium chrysotoxum</name>
    <name type="common">Orchid</name>
    <dbReference type="NCBI Taxonomy" id="161865"/>
    <lineage>
        <taxon>Eukaryota</taxon>
        <taxon>Viridiplantae</taxon>
        <taxon>Streptophyta</taxon>
        <taxon>Embryophyta</taxon>
        <taxon>Tracheophyta</taxon>
        <taxon>Spermatophyta</taxon>
        <taxon>Magnoliopsida</taxon>
        <taxon>Liliopsida</taxon>
        <taxon>Asparagales</taxon>
        <taxon>Orchidaceae</taxon>
        <taxon>Epidendroideae</taxon>
        <taxon>Malaxideae</taxon>
        <taxon>Dendrobiinae</taxon>
        <taxon>Dendrobium</taxon>
    </lineage>
</organism>
<feature type="compositionally biased region" description="Basic and acidic residues" evidence="1">
    <location>
        <begin position="65"/>
        <end position="76"/>
    </location>
</feature>
<gene>
    <name evidence="2" type="ORF">IEQ34_013488</name>
</gene>
<dbReference type="EMBL" id="JAGFBR010000012">
    <property type="protein sequence ID" value="KAH0458173.1"/>
    <property type="molecule type" value="Genomic_DNA"/>
</dbReference>
<evidence type="ECO:0000313" key="2">
    <source>
        <dbReference type="EMBL" id="KAH0458173.1"/>
    </source>
</evidence>